<evidence type="ECO:0000256" key="7">
    <source>
        <dbReference type="SAM" id="MobiDB-lite"/>
    </source>
</evidence>
<dbReference type="EMBL" id="JASOPA010000006">
    <property type="protein sequence ID" value="MDK7242856.1"/>
    <property type="molecule type" value="Genomic_DNA"/>
</dbReference>
<accession>A0AAW6Y871</accession>
<dbReference type="GO" id="GO:0004424">
    <property type="term" value="F:imidazoleglycerol-phosphate dehydratase activity"/>
    <property type="evidence" value="ECO:0007669"/>
    <property type="project" value="UniProtKB-UniRule"/>
</dbReference>
<proteinExistence type="inferred from homology"/>
<dbReference type="PROSITE" id="PS00955">
    <property type="entry name" value="IGP_DEHYDRATASE_2"/>
    <property type="match status" value="1"/>
</dbReference>
<dbReference type="GO" id="GO:0005737">
    <property type="term" value="C:cytoplasm"/>
    <property type="evidence" value="ECO:0007669"/>
    <property type="project" value="UniProtKB-SubCell"/>
</dbReference>
<dbReference type="InterPro" id="IPR038494">
    <property type="entry name" value="IGPD_sf"/>
</dbReference>
<dbReference type="RefSeq" id="WP_285071136.1">
    <property type="nucleotide sequence ID" value="NZ_JASOPA010000006.1"/>
</dbReference>
<organism evidence="8 9">
    <name type="scientific">Neisseria subflava</name>
    <dbReference type="NCBI Taxonomy" id="28449"/>
    <lineage>
        <taxon>Bacteria</taxon>
        <taxon>Pseudomonadati</taxon>
        <taxon>Pseudomonadota</taxon>
        <taxon>Betaproteobacteria</taxon>
        <taxon>Neisseriales</taxon>
        <taxon>Neisseriaceae</taxon>
        <taxon>Neisseria</taxon>
    </lineage>
</organism>
<evidence type="ECO:0000313" key="9">
    <source>
        <dbReference type="Proteomes" id="UP001236303"/>
    </source>
</evidence>
<dbReference type="HAMAP" id="MF_00076">
    <property type="entry name" value="HisB"/>
    <property type="match status" value="1"/>
</dbReference>
<evidence type="ECO:0000313" key="8">
    <source>
        <dbReference type="EMBL" id="MDK7242856.1"/>
    </source>
</evidence>
<dbReference type="Pfam" id="PF00475">
    <property type="entry name" value="IGPD"/>
    <property type="match status" value="1"/>
</dbReference>
<dbReference type="GO" id="GO:0000105">
    <property type="term" value="P:L-histidine biosynthetic process"/>
    <property type="evidence" value="ECO:0007669"/>
    <property type="project" value="UniProtKB-UniRule"/>
</dbReference>
<dbReference type="NCBIfam" id="NF002114">
    <property type="entry name" value="PRK00951.2-4"/>
    <property type="match status" value="1"/>
</dbReference>
<dbReference type="InterPro" id="IPR000807">
    <property type="entry name" value="ImidazoleglycerolP_deHydtase"/>
</dbReference>
<comment type="caution">
    <text evidence="8">The sequence shown here is derived from an EMBL/GenBank/DDBJ whole genome shotgun (WGS) entry which is preliminary data.</text>
</comment>
<keyword evidence="3 5" id="KW-0368">Histidine biosynthesis</keyword>
<dbReference type="InterPro" id="IPR020568">
    <property type="entry name" value="Ribosomal_Su5_D2-typ_SF"/>
</dbReference>
<dbReference type="CDD" id="cd07914">
    <property type="entry name" value="IGPD"/>
    <property type="match status" value="1"/>
</dbReference>
<feature type="compositionally biased region" description="Acidic residues" evidence="7">
    <location>
        <begin position="306"/>
        <end position="317"/>
    </location>
</feature>
<evidence type="ECO:0000256" key="2">
    <source>
        <dbReference type="ARBA" id="ARBA00022605"/>
    </source>
</evidence>
<dbReference type="EC" id="4.2.1.19" evidence="5 6"/>
<dbReference type="PROSITE" id="PS00954">
    <property type="entry name" value="IGP_DEHYDRATASE_1"/>
    <property type="match status" value="1"/>
</dbReference>
<comment type="subcellular location">
    <subcellularLocation>
        <location evidence="5 6">Cytoplasm</location>
    </subcellularLocation>
</comment>
<dbReference type="NCBIfam" id="NF002109">
    <property type="entry name" value="PRK00951.1-5"/>
    <property type="match status" value="1"/>
</dbReference>
<dbReference type="FunFam" id="3.30.230.40:FF:000002">
    <property type="entry name" value="Imidazoleglycerol-phosphate dehydratase"/>
    <property type="match status" value="1"/>
</dbReference>
<dbReference type="NCBIfam" id="NF002106">
    <property type="entry name" value="PRK00951.1-1"/>
    <property type="match status" value="1"/>
</dbReference>
<keyword evidence="2 5" id="KW-0028">Amino-acid biosynthesis</keyword>
<name>A0AAW6Y871_NEISU</name>
<sequence>MNKAQLHLTNFLLLVEEAGSLTKLARACGYENSASLSQLKRRLEQQAGDESARGIRPSLAAKLESGMRKRKGWLNRDHSKDQEKAAVEAARLEKQTVEAAEAGVSTEGRFVTVTRNTCETQITVSLNLDGIGKYRLDTGVPFLEHMLAQVARHGLIDLDITCKGDLHIDDHHTVEDIGIVLGQALKQALGNKAGITRYGHAYVPLDEALSRVVIDLSGRPGLVYNIDFTRALIGCFDVDLFEEFFHGLVNHSMMTLHIDNFRGRNAHHQAETVFKAFGRALRMAVEYDPRMMGQTPSTKGTLSEESVQEEAEAASEE</sequence>
<protein>
    <recommendedName>
        <fullName evidence="5 6">Imidazoleglycerol-phosphate dehydratase</fullName>
        <shortName evidence="5">IGPD</shortName>
        <ecNumber evidence="5 6">4.2.1.19</ecNumber>
    </recommendedName>
</protein>
<dbReference type="InterPro" id="IPR020565">
    <property type="entry name" value="ImidazoleglycerP_deHydtase_CS"/>
</dbReference>
<dbReference type="PANTHER" id="PTHR23133:SF2">
    <property type="entry name" value="IMIDAZOLEGLYCEROL-PHOSPHATE DEHYDRATASE"/>
    <property type="match status" value="1"/>
</dbReference>
<dbReference type="Proteomes" id="UP001236303">
    <property type="component" value="Unassembled WGS sequence"/>
</dbReference>
<evidence type="ECO:0000256" key="4">
    <source>
        <dbReference type="ARBA" id="ARBA00023239"/>
    </source>
</evidence>
<dbReference type="Gene3D" id="3.30.230.40">
    <property type="entry name" value="Imidazole glycerol phosphate dehydratase, domain 1"/>
    <property type="match status" value="2"/>
</dbReference>
<comment type="similarity">
    <text evidence="5 6">Belongs to the imidazoleglycerol-phosphate dehydratase family.</text>
</comment>
<gene>
    <name evidence="5 8" type="primary">hisB</name>
    <name evidence="8" type="ORF">QP451_07415</name>
</gene>
<evidence type="ECO:0000256" key="5">
    <source>
        <dbReference type="HAMAP-Rule" id="MF_00076"/>
    </source>
</evidence>
<keyword evidence="4 5" id="KW-0456">Lyase</keyword>
<evidence type="ECO:0000256" key="1">
    <source>
        <dbReference type="ARBA" id="ARBA00005047"/>
    </source>
</evidence>
<feature type="region of interest" description="Disordered" evidence="7">
    <location>
        <begin position="291"/>
        <end position="317"/>
    </location>
</feature>
<evidence type="ECO:0000256" key="6">
    <source>
        <dbReference type="RuleBase" id="RU000599"/>
    </source>
</evidence>
<reference evidence="8" key="1">
    <citation type="submission" date="2023-05" db="EMBL/GenBank/DDBJ databases">
        <title>Cataloging the Phylogenetic Diversity of Human Bladder Bacteria.</title>
        <authorList>
            <person name="Du J."/>
        </authorList>
    </citation>
    <scope>NUCLEOTIDE SEQUENCE</scope>
    <source>
        <strain evidence="8">UMB1050</strain>
    </source>
</reference>
<evidence type="ECO:0000256" key="3">
    <source>
        <dbReference type="ARBA" id="ARBA00023102"/>
    </source>
</evidence>
<dbReference type="FunFam" id="3.30.230.40:FF:000003">
    <property type="entry name" value="Imidazoleglycerol-phosphate dehydratase HisB"/>
    <property type="match status" value="1"/>
</dbReference>
<dbReference type="PANTHER" id="PTHR23133">
    <property type="entry name" value="IMIDAZOLEGLYCEROL-PHOSPHATE DEHYDRATASE HIS7"/>
    <property type="match status" value="1"/>
</dbReference>
<keyword evidence="5" id="KW-0963">Cytoplasm</keyword>
<comment type="catalytic activity">
    <reaction evidence="5 6">
        <text>D-erythro-1-(imidazol-4-yl)glycerol 3-phosphate = 3-(imidazol-4-yl)-2-oxopropyl phosphate + H2O</text>
        <dbReference type="Rhea" id="RHEA:11040"/>
        <dbReference type="ChEBI" id="CHEBI:15377"/>
        <dbReference type="ChEBI" id="CHEBI:57766"/>
        <dbReference type="ChEBI" id="CHEBI:58278"/>
        <dbReference type="EC" id="4.2.1.19"/>
    </reaction>
</comment>
<dbReference type="SUPFAM" id="SSF54211">
    <property type="entry name" value="Ribosomal protein S5 domain 2-like"/>
    <property type="match status" value="2"/>
</dbReference>
<dbReference type="AlphaFoldDB" id="A0AAW6Y871"/>
<dbReference type="NCBIfam" id="NF002111">
    <property type="entry name" value="PRK00951.2-1"/>
    <property type="match status" value="1"/>
</dbReference>
<comment type="pathway">
    <text evidence="1 5 6">Amino-acid biosynthesis; L-histidine biosynthesis; L-histidine from 5-phospho-alpha-D-ribose 1-diphosphate: step 6/9.</text>
</comment>